<feature type="region of interest" description="Disordered" evidence="1">
    <location>
        <begin position="25"/>
        <end position="61"/>
    </location>
</feature>
<dbReference type="Pfam" id="PF22486">
    <property type="entry name" value="MATH_2"/>
    <property type="match status" value="2"/>
</dbReference>
<protein>
    <recommendedName>
        <fullName evidence="2">MATH domain-containing protein</fullName>
    </recommendedName>
</protein>
<proteinExistence type="predicted"/>
<dbReference type="PANTHER" id="PTHR46162">
    <property type="entry name" value="TRAF-LIKE FAMILY PROTEIN"/>
    <property type="match status" value="1"/>
</dbReference>
<dbReference type="InterPro" id="IPR002083">
    <property type="entry name" value="MATH/TRAF_dom"/>
</dbReference>
<reference evidence="4" key="1">
    <citation type="journal article" date="2024" name="IScience">
        <title>Strigolactones Initiate the Formation of Haustorium-like Structures in Castilleja.</title>
        <authorList>
            <person name="Buerger M."/>
            <person name="Peterson D."/>
            <person name="Chory J."/>
        </authorList>
    </citation>
    <scope>NUCLEOTIDE SEQUENCE [LARGE SCALE GENOMIC DNA]</scope>
</reference>
<dbReference type="Gene3D" id="2.60.210.10">
    <property type="entry name" value="Apoptosis, Tumor Necrosis Factor Receptor Associated Protein 2, Chain A"/>
    <property type="match status" value="2"/>
</dbReference>
<dbReference type="CDD" id="cd00121">
    <property type="entry name" value="MATH"/>
    <property type="match status" value="2"/>
</dbReference>
<dbReference type="PROSITE" id="PS50144">
    <property type="entry name" value="MATH"/>
    <property type="match status" value="2"/>
</dbReference>
<feature type="compositionally biased region" description="Polar residues" evidence="1">
    <location>
        <begin position="38"/>
        <end position="48"/>
    </location>
</feature>
<sequence>MITLYTDDSFCSMLKKIHILFAQKKKSKASSPEGKGQAQASPEGNAQASPVEKGQAPLGPLLAPDEAQLETREASPAHFLIKIDSFSLFEKSGISKIETMAFTAGKYKWRLVIYPNGHGTERDDDQGYVSVYLAMTNTNELPSNWEVNATFSICLFNHVSGNYVYSLGRAQRFHALKQEWGFKKFISKKDLTDPLNGYIVDDTCVFGAEVFVHKSKAVTECLSVKSVDKELPYKHEFKISNLSTLKEKWTSEEFAAGGHKWMIEAYPNGYEEETGRSLSIYLRHVVSNNRPKSEIVRPCFTARVKDQSNDLKHHQYTFSERWFSASKSAAWGWAPFIKLSSLNDPKKGFIVKDCCVIEIELSVLAAISP</sequence>
<organism evidence="3 4">
    <name type="scientific">Castilleja foliolosa</name>
    <dbReference type="NCBI Taxonomy" id="1961234"/>
    <lineage>
        <taxon>Eukaryota</taxon>
        <taxon>Viridiplantae</taxon>
        <taxon>Streptophyta</taxon>
        <taxon>Embryophyta</taxon>
        <taxon>Tracheophyta</taxon>
        <taxon>Spermatophyta</taxon>
        <taxon>Magnoliopsida</taxon>
        <taxon>eudicotyledons</taxon>
        <taxon>Gunneridae</taxon>
        <taxon>Pentapetalae</taxon>
        <taxon>asterids</taxon>
        <taxon>lamiids</taxon>
        <taxon>Lamiales</taxon>
        <taxon>Orobanchaceae</taxon>
        <taxon>Pedicularideae</taxon>
        <taxon>Castillejinae</taxon>
        <taxon>Castilleja</taxon>
    </lineage>
</organism>
<accession>A0ABD3DGV7</accession>
<keyword evidence="4" id="KW-1185">Reference proteome</keyword>
<evidence type="ECO:0000313" key="3">
    <source>
        <dbReference type="EMBL" id="KAL3641565.1"/>
    </source>
</evidence>
<dbReference type="Proteomes" id="UP001632038">
    <property type="component" value="Unassembled WGS sequence"/>
</dbReference>
<name>A0ABD3DGV7_9LAMI</name>
<evidence type="ECO:0000313" key="4">
    <source>
        <dbReference type="Proteomes" id="UP001632038"/>
    </source>
</evidence>
<feature type="domain" description="MATH" evidence="2">
    <location>
        <begin position="76"/>
        <end position="210"/>
    </location>
</feature>
<feature type="domain" description="MATH" evidence="2">
    <location>
        <begin position="232"/>
        <end position="361"/>
    </location>
</feature>
<comment type="caution">
    <text evidence="3">The sequence shown here is derived from an EMBL/GenBank/DDBJ whole genome shotgun (WGS) entry which is preliminary data.</text>
</comment>
<evidence type="ECO:0000256" key="1">
    <source>
        <dbReference type="SAM" id="MobiDB-lite"/>
    </source>
</evidence>
<evidence type="ECO:0000259" key="2">
    <source>
        <dbReference type="PROSITE" id="PS50144"/>
    </source>
</evidence>
<dbReference type="EMBL" id="JAVIJP010000016">
    <property type="protein sequence ID" value="KAL3641565.1"/>
    <property type="molecule type" value="Genomic_DNA"/>
</dbReference>
<dbReference type="InterPro" id="IPR008974">
    <property type="entry name" value="TRAF-like"/>
</dbReference>
<dbReference type="SUPFAM" id="SSF49599">
    <property type="entry name" value="TRAF domain-like"/>
    <property type="match status" value="2"/>
</dbReference>
<dbReference type="SMART" id="SM00061">
    <property type="entry name" value="MATH"/>
    <property type="match status" value="2"/>
</dbReference>
<dbReference type="AlphaFoldDB" id="A0ABD3DGV7"/>
<dbReference type="PANTHER" id="PTHR46162:SF20">
    <property type="entry name" value="UBIQUITIN CARBOXYL-TERMINAL HYDROLASE 7-LIKE ISOFORM X1"/>
    <property type="match status" value="1"/>
</dbReference>
<gene>
    <name evidence="3" type="ORF">CASFOL_012380</name>
</gene>